<dbReference type="EMBL" id="VCHE01000002">
    <property type="protein sequence ID" value="KAB2580797.1"/>
    <property type="molecule type" value="Genomic_DNA"/>
</dbReference>
<sequence length="445" mass="48574">MTQPKPEYSTLPEVDVRDRTTLPEVINSDPPEAIHTPWKEAVAPPPPYKSATICGMRKKTFWILLVVALVIIIGVAVGVGVGVGVSKKNNSSSSEPTTTPYKQGVASYSQLAANNYTDADGVVHSQVYYQDNSKSIWMADFNNATEEWYLSEVVAQNNNSDMTPRMGSPIAAGNYWRNETELSDFRVIWADENDRIRSVFTLYEAYNTSGWSVLNQYDNFLSIDANSSLVHYLPMCNKTTTCNSADFIGFQSSNSSSMKVQWFASGGSSGLLYAQNGDVAPDDGSAMAAAPIPKIEKRDMGYPVVALYLVQDDSLVELYGGSNIDWTNNQLTISGSKVSVDTGAKMAATSQYRLDDFNVQILMTKAAGGVKMAYMYGDAWATDNSIDGMEDVLPLSPIAANQLGRVYAFENGTDGNPQLVEWQRVTGQKPTFERLGVINTTASTA</sequence>
<dbReference type="Proteomes" id="UP000325902">
    <property type="component" value="Unassembled WGS sequence"/>
</dbReference>
<gene>
    <name evidence="2" type="ORF">DBV05_g410</name>
</gene>
<dbReference type="OrthoDB" id="5396810at2759"/>
<name>A0A5N5DSP7_9PEZI</name>
<organism evidence="2 3">
    <name type="scientific">Lasiodiplodia theobromae</name>
    <dbReference type="NCBI Taxonomy" id="45133"/>
    <lineage>
        <taxon>Eukaryota</taxon>
        <taxon>Fungi</taxon>
        <taxon>Dikarya</taxon>
        <taxon>Ascomycota</taxon>
        <taxon>Pezizomycotina</taxon>
        <taxon>Dothideomycetes</taxon>
        <taxon>Dothideomycetes incertae sedis</taxon>
        <taxon>Botryosphaeriales</taxon>
        <taxon>Botryosphaeriaceae</taxon>
        <taxon>Lasiodiplodia</taxon>
    </lineage>
</organism>
<dbReference type="Gene3D" id="2.120.10.70">
    <property type="entry name" value="Fucose-specific lectin"/>
    <property type="match status" value="1"/>
</dbReference>
<accession>A0A5N5DSP7</accession>
<evidence type="ECO:0000313" key="3">
    <source>
        <dbReference type="Proteomes" id="UP000325902"/>
    </source>
</evidence>
<keyword evidence="1" id="KW-1133">Transmembrane helix</keyword>
<evidence type="ECO:0008006" key="4">
    <source>
        <dbReference type="Google" id="ProtNLM"/>
    </source>
</evidence>
<keyword evidence="1" id="KW-0812">Transmembrane</keyword>
<reference evidence="2 3" key="1">
    <citation type="journal article" date="2019" name="Sci. Rep.">
        <title>A multi-omics analysis of the grapevine pathogen Lasiodiplodia theobromae reveals that temperature affects the expression of virulence- and pathogenicity-related genes.</title>
        <authorList>
            <person name="Felix C."/>
            <person name="Meneses R."/>
            <person name="Goncalves M.F.M."/>
            <person name="Tilleman L."/>
            <person name="Duarte A.S."/>
            <person name="Jorrin-Novo J.V."/>
            <person name="Van de Peer Y."/>
            <person name="Deforce D."/>
            <person name="Van Nieuwerburgh F."/>
            <person name="Esteves A.C."/>
            <person name="Alves A."/>
        </authorList>
    </citation>
    <scope>NUCLEOTIDE SEQUENCE [LARGE SCALE GENOMIC DNA]</scope>
    <source>
        <strain evidence="2 3">LA-SOL3</strain>
    </source>
</reference>
<protein>
    <recommendedName>
        <fullName evidence="4">Fucose-specific lectin</fullName>
    </recommendedName>
</protein>
<comment type="caution">
    <text evidence="2">The sequence shown here is derived from an EMBL/GenBank/DDBJ whole genome shotgun (WGS) entry which is preliminary data.</text>
</comment>
<proteinExistence type="predicted"/>
<evidence type="ECO:0000313" key="2">
    <source>
        <dbReference type="EMBL" id="KAB2580797.1"/>
    </source>
</evidence>
<dbReference type="SUPFAM" id="SSF89372">
    <property type="entry name" value="Fucose-specific lectin"/>
    <property type="match status" value="1"/>
</dbReference>
<keyword evidence="3" id="KW-1185">Reference proteome</keyword>
<feature type="transmembrane region" description="Helical" evidence="1">
    <location>
        <begin position="61"/>
        <end position="85"/>
    </location>
</feature>
<evidence type="ECO:0000256" key="1">
    <source>
        <dbReference type="SAM" id="Phobius"/>
    </source>
</evidence>
<keyword evidence="1" id="KW-0472">Membrane</keyword>
<dbReference type="AlphaFoldDB" id="A0A5N5DSP7"/>